<protein>
    <recommendedName>
        <fullName evidence="4">Saposin B-type domain-containing protein</fullName>
    </recommendedName>
</protein>
<dbReference type="EMBL" id="LGRX02004300">
    <property type="protein sequence ID" value="KAK3280683.1"/>
    <property type="molecule type" value="Genomic_DNA"/>
</dbReference>
<keyword evidence="3" id="KW-1185">Reference proteome</keyword>
<sequence length="186" mass="21112">MFPQLPNTLKVLGLVCFLVVANVPQAEAQNSDSVEARISYTEKLTEFLDDRETRLRMKCPGCCAAATELHAMQPKPRQSKLHAAIDVCDNIASKYGVPFTQREGEDPKFEETFSKAKDDVVRGGPIVEKFVQATCAQLLEDFEDEVVEHAGKMDYHEYEYMLCVKRLDMCPRDHNPVILPARKYEL</sequence>
<evidence type="ECO:0000313" key="2">
    <source>
        <dbReference type="EMBL" id="KAK3280683.1"/>
    </source>
</evidence>
<reference evidence="2 3" key="1">
    <citation type="journal article" date="2015" name="Genome Biol. Evol.">
        <title>Comparative Genomics of a Bacterivorous Green Alga Reveals Evolutionary Causalities and Consequences of Phago-Mixotrophic Mode of Nutrition.</title>
        <authorList>
            <person name="Burns J.A."/>
            <person name="Paasch A."/>
            <person name="Narechania A."/>
            <person name="Kim E."/>
        </authorList>
    </citation>
    <scope>NUCLEOTIDE SEQUENCE [LARGE SCALE GENOMIC DNA]</scope>
    <source>
        <strain evidence="2 3">PLY_AMNH</strain>
    </source>
</reference>
<feature type="signal peptide" evidence="1">
    <location>
        <begin position="1"/>
        <end position="28"/>
    </location>
</feature>
<dbReference type="AlphaFoldDB" id="A0AAE0LCY7"/>
<evidence type="ECO:0000256" key="1">
    <source>
        <dbReference type="SAM" id="SignalP"/>
    </source>
</evidence>
<accession>A0AAE0LCY7</accession>
<dbReference type="Proteomes" id="UP001190700">
    <property type="component" value="Unassembled WGS sequence"/>
</dbReference>
<evidence type="ECO:0000313" key="3">
    <source>
        <dbReference type="Proteomes" id="UP001190700"/>
    </source>
</evidence>
<gene>
    <name evidence="2" type="ORF">CYMTET_11490</name>
</gene>
<evidence type="ECO:0008006" key="4">
    <source>
        <dbReference type="Google" id="ProtNLM"/>
    </source>
</evidence>
<organism evidence="2 3">
    <name type="scientific">Cymbomonas tetramitiformis</name>
    <dbReference type="NCBI Taxonomy" id="36881"/>
    <lineage>
        <taxon>Eukaryota</taxon>
        <taxon>Viridiplantae</taxon>
        <taxon>Chlorophyta</taxon>
        <taxon>Pyramimonadophyceae</taxon>
        <taxon>Pyramimonadales</taxon>
        <taxon>Pyramimonadaceae</taxon>
        <taxon>Cymbomonas</taxon>
    </lineage>
</organism>
<name>A0AAE0LCY7_9CHLO</name>
<comment type="caution">
    <text evidence="2">The sequence shown here is derived from an EMBL/GenBank/DDBJ whole genome shotgun (WGS) entry which is preliminary data.</text>
</comment>
<feature type="chain" id="PRO_5042046247" description="Saposin B-type domain-containing protein" evidence="1">
    <location>
        <begin position="29"/>
        <end position="186"/>
    </location>
</feature>
<proteinExistence type="predicted"/>
<keyword evidence="1" id="KW-0732">Signal</keyword>